<dbReference type="InterPro" id="IPR008319">
    <property type="entry name" value="GyrI-like_CCH_Lin2189-like"/>
</dbReference>
<comment type="caution">
    <text evidence="2">The sequence shown here is derived from an EMBL/GenBank/DDBJ whole genome shotgun (WGS) entry which is preliminary data.</text>
</comment>
<dbReference type="Pfam" id="PF06445">
    <property type="entry name" value="GyrI-like"/>
    <property type="match status" value="1"/>
</dbReference>
<evidence type="ECO:0000259" key="1">
    <source>
        <dbReference type="Pfam" id="PF06445"/>
    </source>
</evidence>
<dbReference type="InterPro" id="IPR011256">
    <property type="entry name" value="Reg_factor_effector_dom_sf"/>
</dbReference>
<proteinExistence type="predicted"/>
<organism evidence="2 3">
    <name type="scientific">Devosia nanyangense</name>
    <dbReference type="NCBI Taxonomy" id="1228055"/>
    <lineage>
        <taxon>Bacteria</taxon>
        <taxon>Pseudomonadati</taxon>
        <taxon>Pseudomonadota</taxon>
        <taxon>Alphaproteobacteria</taxon>
        <taxon>Hyphomicrobiales</taxon>
        <taxon>Devosiaceae</taxon>
        <taxon>Devosia</taxon>
    </lineage>
</organism>
<dbReference type="PIRSF" id="PIRSF031644">
    <property type="entry name" value="UCP031644"/>
    <property type="match status" value="1"/>
</dbReference>
<protein>
    <submittedName>
        <fullName evidence="2">GyrI-like domain-containing protein</fullName>
    </submittedName>
</protein>
<dbReference type="AlphaFoldDB" id="A0A933P060"/>
<dbReference type="EMBL" id="JACRAF010000068">
    <property type="protein sequence ID" value="MBI4924065.1"/>
    <property type="molecule type" value="Genomic_DNA"/>
</dbReference>
<sequence length="208" mass="22980">MSETVEKVDYKKRLKAIYTAPAGAPVVVDVPAMNFLMVDGIGDPNTVPAFGAAVEALYGVAYALKFMVKKSARPVDYGVMPLEGLWWADDMAAFRSGNRAAWRWTAMIMQPDIIGAAEVAEALAATRRKRPTPALELLRFEAFAEGHAAQVLHVGSFATEPPTIERLHTFIAAQGRRLEGKHHEIYLSDMRRTAPEKLRTIIRQPFAS</sequence>
<evidence type="ECO:0000313" key="2">
    <source>
        <dbReference type="EMBL" id="MBI4924065.1"/>
    </source>
</evidence>
<reference evidence="2" key="1">
    <citation type="submission" date="2020-07" db="EMBL/GenBank/DDBJ databases">
        <title>Huge and variable diversity of episymbiotic CPR bacteria and DPANN archaea in groundwater ecosystems.</title>
        <authorList>
            <person name="He C.Y."/>
            <person name="Keren R."/>
            <person name="Whittaker M."/>
            <person name="Farag I.F."/>
            <person name="Doudna J."/>
            <person name="Cate J.H.D."/>
            <person name="Banfield J.F."/>
        </authorList>
    </citation>
    <scope>NUCLEOTIDE SEQUENCE</scope>
    <source>
        <strain evidence="2">NC_groundwater_1586_Pr3_B-0.1um_66_15</strain>
    </source>
</reference>
<feature type="domain" description="GyrI-like small molecule binding" evidence="1">
    <location>
        <begin position="25"/>
        <end position="202"/>
    </location>
</feature>
<dbReference type="Proteomes" id="UP000782610">
    <property type="component" value="Unassembled WGS sequence"/>
</dbReference>
<dbReference type="SUPFAM" id="SSF55136">
    <property type="entry name" value="Probable bacterial effector-binding domain"/>
    <property type="match status" value="1"/>
</dbReference>
<name>A0A933P060_9HYPH</name>
<dbReference type="InterPro" id="IPR029442">
    <property type="entry name" value="GyrI-like"/>
</dbReference>
<evidence type="ECO:0000313" key="3">
    <source>
        <dbReference type="Proteomes" id="UP000782610"/>
    </source>
</evidence>
<dbReference type="Gene3D" id="3.20.80.10">
    <property type="entry name" value="Regulatory factor, effector binding domain"/>
    <property type="match status" value="1"/>
</dbReference>
<accession>A0A933P060</accession>
<gene>
    <name evidence="2" type="ORF">HY834_20210</name>
</gene>